<proteinExistence type="predicted"/>
<dbReference type="PANTHER" id="PTHR32308">
    <property type="entry name" value="LYASE BETA SUBUNIT, PUTATIVE (AFU_ORTHOLOGUE AFUA_4G13030)-RELATED"/>
    <property type="match status" value="1"/>
</dbReference>
<reference evidence="4 5" key="1">
    <citation type="submission" date="2019-02" db="EMBL/GenBank/DDBJ databases">
        <title>Kribbella capetownensis sp. nov. and Kribbella speibonae sp. nov., isolated from soil.</title>
        <authorList>
            <person name="Curtis S.M."/>
            <person name="Norton I."/>
            <person name="Everest G.J."/>
            <person name="Meyers P.R."/>
        </authorList>
    </citation>
    <scope>NUCLEOTIDE SEQUENCE [LARGE SCALE GENOMIC DNA]</scope>
    <source>
        <strain evidence="4 5">NRRL B-24813</strain>
    </source>
</reference>
<dbReference type="Proteomes" id="UP000291144">
    <property type="component" value="Unassembled WGS sequence"/>
</dbReference>
<dbReference type="PANTHER" id="PTHR32308:SF10">
    <property type="entry name" value="CITRATE LYASE SUBUNIT BETA"/>
    <property type="match status" value="1"/>
</dbReference>
<dbReference type="Pfam" id="PF22484">
    <property type="entry name" value="DUF6986"/>
    <property type="match status" value="1"/>
</dbReference>
<dbReference type="InterPro" id="IPR040442">
    <property type="entry name" value="Pyrv_kinase-like_dom_sf"/>
</dbReference>
<evidence type="ECO:0000313" key="4">
    <source>
        <dbReference type="EMBL" id="TCC45471.1"/>
    </source>
</evidence>
<dbReference type="EMBL" id="SJKB01000037">
    <property type="protein sequence ID" value="TCC45471.1"/>
    <property type="molecule type" value="Genomic_DNA"/>
</dbReference>
<dbReference type="Gene3D" id="3.20.20.60">
    <property type="entry name" value="Phosphoenolpyruvate-binding domains"/>
    <property type="match status" value="1"/>
</dbReference>
<keyword evidence="5" id="KW-1185">Reference proteome</keyword>
<dbReference type="GO" id="GO:0003824">
    <property type="term" value="F:catalytic activity"/>
    <property type="evidence" value="ECO:0007669"/>
    <property type="project" value="InterPro"/>
</dbReference>
<dbReference type="GO" id="GO:0000287">
    <property type="term" value="F:magnesium ion binding"/>
    <property type="evidence" value="ECO:0007669"/>
    <property type="project" value="TreeGrafter"/>
</dbReference>
<keyword evidence="3" id="KW-0460">Magnesium</keyword>
<dbReference type="OrthoDB" id="9808769at2"/>
<sequence>MGLDDLVGELDRRLADADAALAAEYPGDRGVRQPVHTVYVPADRYDARTVEEWGAEARAALGAYGASAAQLAEALGLLAVPTGDTGAALTDELYELVRAKLEREPIEDLRIDFEDGYGTRPDDQEDVAAVAAARSLAESVTAGVAPPYHGLRIKSLEAPSRRRGVRTLDLFVRELGGALTEGFVITLPKVTSVEQVEAMMLVLDAVEAEHGVPAGSLKFEIQVETPQSILGSDGTALVARMIKAGAGRVTGLHYGTYDYSASLGVAAAYQSMEHPVADHAKDVMQLAAAGTGVFVSDGSTNVLPVGSADAVHAAWRLHLRLVRRSLGRGIYQGWDMHPAQLPTRFVANYLFYREGLQTAATRLRAYLGQGDSGYLDEPATAAALAGFVLRGMECGAVDQSEVDKLIGVDTAGLAKLARRPLRS</sequence>
<evidence type="ECO:0000256" key="3">
    <source>
        <dbReference type="ARBA" id="ARBA00022842"/>
    </source>
</evidence>
<evidence type="ECO:0000256" key="2">
    <source>
        <dbReference type="ARBA" id="ARBA00022723"/>
    </source>
</evidence>
<accession>A0A4R0JF73</accession>
<evidence type="ECO:0000313" key="5">
    <source>
        <dbReference type="Proteomes" id="UP000291144"/>
    </source>
</evidence>
<dbReference type="SUPFAM" id="SSF51621">
    <property type="entry name" value="Phosphoenolpyruvate/pyruvate domain"/>
    <property type="match status" value="1"/>
</dbReference>
<dbReference type="InterPro" id="IPR054255">
    <property type="entry name" value="DUF6986"/>
</dbReference>
<protein>
    <submittedName>
        <fullName evidence="4">Aldolase</fullName>
    </submittedName>
</protein>
<dbReference type="RefSeq" id="WP_131367262.1">
    <property type="nucleotide sequence ID" value="NZ_SJKB01000037.1"/>
</dbReference>
<keyword evidence="2" id="KW-0479">Metal-binding</keyword>
<dbReference type="InterPro" id="IPR015813">
    <property type="entry name" value="Pyrv/PenolPyrv_kinase-like_dom"/>
</dbReference>
<comment type="caution">
    <text evidence="4">The sequence shown here is derived from an EMBL/GenBank/DDBJ whole genome shotgun (WGS) entry which is preliminary data.</text>
</comment>
<comment type="cofactor">
    <cofactor evidence="1">
        <name>Mg(2+)</name>
        <dbReference type="ChEBI" id="CHEBI:18420"/>
    </cofactor>
</comment>
<name>A0A4R0JF73_9ACTN</name>
<organism evidence="4 5">
    <name type="scientific">Kribbella pittospori</name>
    <dbReference type="NCBI Taxonomy" id="722689"/>
    <lineage>
        <taxon>Bacteria</taxon>
        <taxon>Bacillati</taxon>
        <taxon>Actinomycetota</taxon>
        <taxon>Actinomycetes</taxon>
        <taxon>Propionibacteriales</taxon>
        <taxon>Kribbellaceae</taxon>
        <taxon>Kribbella</taxon>
    </lineage>
</organism>
<dbReference type="GO" id="GO:0006107">
    <property type="term" value="P:oxaloacetate metabolic process"/>
    <property type="evidence" value="ECO:0007669"/>
    <property type="project" value="TreeGrafter"/>
</dbReference>
<evidence type="ECO:0000256" key="1">
    <source>
        <dbReference type="ARBA" id="ARBA00001946"/>
    </source>
</evidence>
<gene>
    <name evidence="4" type="ORF">E0H73_44620</name>
</gene>
<dbReference type="AlphaFoldDB" id="A0A4R0JF73"/>